<keyword evidence="2 9" id="KW-0813">Transport</keyword>
<keyword evidence="5 9" id="KW-0809">Transit peptide</keyword>
<evidence type="ECO:0000256" key="3">
    <source>
        <dbReference type="ARBA" id="ARBA00022660"/>
    </source>
</evidence>
<dbReference type="GO" id="GO:0005743">
    <property type="term" value="C:mitochondrial inner membrane"/>
    <property type="evidence" value="ECO:0007669"/>
    <property type="project" value="UniProtKB-SubCell"/>
</dbReference>
<dbReference type="Pfam" id="PF04800">
    <property type="entry name" value="NDUS4"/>
    <property type="match status" value="1"/>
</dbReference>
<keyword evidence="8 9" id="KW-0472">Membrane</keyword>
<keyword evidence="6 9" id="KW-0249">Electron transport</keyword>
<dbReference type="Proteomes" id="UP001150569">
    <property type="component" value="Unassembled WGS sequence"/>
</dbReference>
<dbReference type="FunFam" id="3.30.160.190:FF:000001">
    <property type="entry name" value="NADH-ubiquinone oxidoreductase 21 kDa subunit mitochondrial"/>
    <property type="match status" value="1"/>
</dbReference>
<evidence type="ECO:0000313" key="11">
    <source>
        <dbReference type="Proteomes" id="UP001150569"/>
    </source>
</evidence>
<evidence type="ECO:0000256" key="4">
    <source>
        <dbReference type="ARBA" id="ARBA00022792"/>
    </source>
</evidence>
<evidence type="ECO:0000256" key="2">
    <source>
        <dbReference type="ARBA" id="ARBA00022448"/>
    </source>
</evidence>
<keyword evidence="3 9" id="KW-0679">Respiratory chain</keyword>
<evidence type="ECO:0000256" key="6">
    <source>
        <dbReference type="ARBA" id="ARBA00022982"/>
    </source>
</evidence>
<evidence type="ECO:0000256" key="9">
    <source>
        <dbReference type="RuleBase" id="RU367010"/>
    </source>
</evidence>
<dbReference type="InterPro" id="IPR038532">
    <property type="entry name" value="NDUFS4-like_sf"/>
</dbReference>
<evidence type="ECO:0000256" key="1">
    <source>
        <dbReference type="ARBA" id="ARBA00005882"/>
    </source>
</evidence>
<evidence type="ECO:0000256" key="7">
    <source>
        <dbReference type="ARBA" id="ARBA00023128"/>
    </source>
</evidence>
<dbReference type="OrthoDB" id="3089at2759"/>
<dbReference type="Gene3D" id="3.30.160.190">
    <property type="entry name" value="atu1810 like domain"/>
    <property type="match status" value="1"/>
</dbReference>
<dbReference type="PANTHER" id="PTHR12219">
    <property type="entry name" value="NADH-UBIQUINONE OXIDOREDUCTASE"/>
    <property type="match status" value="1"/>
</dbReference>
<comment type="subcellular location">
    <subcellularLocation>
        <location evidence="9">Mitochondrion inner membrane</location>
        <topology evidence="9">Peripheral membrane protein</topology>
        <orientation evidence="9">Matrix side</orientation>
    </subcellularLocation>
</comment>
<keyword evidence="4 9" id="KW-0999">Mitochondrion inner membrane</keyword>
<dbReference type="PANTHER" id="PTHR12219:SF8">
    <property type="entry name" value="NADH DEHYDROGENASE [UBIQUINONE] IRON-SULFUR PROTEIN 4, MITOCHONDRIAL"/>
    <property type="match status" value="1"/>
</dbReference>
<gene>
    <name evidence="10" type="primary">NdufS4_2</name>
    <name evidence="10" type="ORF">IWQ60_009699</name>
</gene>
<dbReference type="AlphaFoldDB" id="A0A9W7ZNK3"/>
<comment type="caution">
    <text evidence="10">The sequence shown here is derived from an EMBL/GenBank/DDBJ whole genome shotgun (WGS) entry which is preliminary data.</text>
</comment>
<dbReference type="EMBL" id="JANBPT010000840">
    <property type="protein sequence ID" value="KAJ1912356.1"/>
    <property type="molecule type" value="Genomic_DNA"/>
</dbReference>
<evidence type="ECO:0000256" key="8">
    <source>
        <dbReference type="ARBA" id="ARBA00023136"/>
    </source>
</evidence>
<comment type="function">
    <text evidence="9">Accessory subunit of the mitochondrial membrane respiratory chain NADH dehydrogenase (Complex I), that is believed not to be involved in catalysis. Complex I functions in the transfer of electrons from NADH to the respiratory chain. The immediate electron acceptor for the enzyme is believed to be ubiquinone.</text>
</comment>
<keyword evidence="7 9" id="KW-0496">Mitochondrion</keyword>
<organism evidence="10 11">
    <name type="scientific">Tieghemiomyces parasiticus</name>
    <dbReference type="NCBI Taxonomy" id="78921"/>
    <lineage>
        <taxon>Eukaryota</taxon>
        <taxon>Fungi</taxon>
        <taxon>Fungi incertae sedis</taxon>
        <taxon>Zoopagomycota</taxon>
        <taxon>Kickxellomycotina</taxon>
        <taxon>Dimargaritomycetes</taxon>
        <taxon>Dimargaritales</taxon>
        <taxon>Dimargaritaceae</taxon>
        <taxon>Tieghemiomyces</taxon>
    </lineage>
</organism>
<comment type="similarity">
    <text evidence="1 9">Belongs to the complex I NDUFS4 subunit family.</text>
</comment>
<accession>A0A9W7ZNK3</accession>
<name>A0A9W7ZNK3_9FUNG</name>
<evidence type="ECO:0000256" key="5">
    <source>
        <dbReference type="ARBA" id="ARBA00022946"/>
    </source>
</evidence>
<dbReference type="GO" id="GO:0022900">
    <property type="term" value="P:electron transport chain"/>
    <property type="evidence" value="ECO:0007669"/>
    <property type="project" value="InterPro"/>
</dbReference>
<evidence type="ECO:0000313" key="10">
    <source>
        <dbReference type="EMBL" id="KAJ1912356.1"/>
    </source>
</evidence>
<dbReference type="InterPro" id="IPR006885">
    <property type="entry name" value="NADH_UbQ_FeS_4_mit-like"/>
</dbReference>
<proteinExistence type="inferred from homology"/>
<keyword evidence="11" id="KW-1185">Reference proteome</keyword>
<protein>
    <recommendedName>
        <fullName evidence="9">NADH dehydrogenase [ubiquinone] iron-sulfur protein 4, mitochondrial</fullName>
    </recommendedName>
</protein>
<sequence>MTTFLHLFCRYTHSPIPSNVKMTFSLLSASLRLTAAPLRARLATTPALPALRTLTTSPFVFKTPETSATAASNAAGIIDSTDPKAVVDPTRTPGELVPADLTSSAPVELHDRMVRIYMPPKSAMQSGKHATRSWRLDFDIIEHGDRWENPLMGWASSADYMQALRMKFKTKEAAIEFAEKQGWSYYVQAPKERKFKPMVYADNFTYSPGKLRLVRTK</sequence>
<reference evidence="10" key="1">
    <citation type="submission" date="2022-07" db="EMBL/GenBank/DDBJ databases">
        <title>Phylogenomic reconstructions and comparative analyses of Kickxellomycotina fungi.</title>
        <authorList>
            <person name="Reynolds N.K."/>
            <person name="Stajich J.E."/>
            <person name="Barry K."/>
            <person name="Grigoriev I.V."/>
            <person name="Crous P."/>
            <person name="Smith M.E."/>
        </authorList>
    </citation>
    <scope>NUCLEOTIDE SEQUENCE</scope>
    <source>
        <strain evidence="10">RSA 861</strain>
    </source>
</reference>